<dbReference type="RefSeq" id="WP_017000173.1">
    <property type="nucleotide sequence ID" value="NZ_CP116807.1"/>
</dbReference>
<dbReference type="Proteomes" id="UP001223261">
    <property type="component" value="Chromosome"/>
</dbReference>
<keyword evidence="1" id="KW-0812">Transmembrane</keyword>
<organism evidence="3 5">
    <name type="scientific">Mammaliicoccus lentus</name>
    <name type="common">Staphylococcus lentus</name>
    <dbReference type="NCBI Taxonomy" id="42858"/>
    <lineage>
        <taxon>Bacteria</taxon>
        <taxon>Bacillati</taxon>
        <taxon>Bacillota</taxon>
        <taxon>Bacilli</taxon>
        <taxon>Bacillales</taxon>
        <taxon>Staphylococcaceae</taxon>
        <taxon>Mammaliicoccus</taxon>
    </lineage>
</organism>
<dbReference type="Pfam" id="PF09911">
    <property type="entry name" value="DUF2140"/>
    <property type="match status" value="1"/>
</dbReference>
<accession>A0AAP1RPH8</accession>
<evidence type="ECO:0000313" key="5">
    <source>
        <dbReference type="Proteomes" id="UP001223261"/>
    </source>
</evidence>
<evidence type="ECO:0000313" key="3">
    <source>
        <dbReference type="EMBL" id="WHI61416.1"/>
    </source>
</evidence>
<dbReference type="EMBL" id="CP118848">
    <property type="protein sequence ID" value="WHI61416.1"/>
    <property type="molecule type" value="Genomic_DNA"/>
</dbReference>
<proteinExistence type="predicted"/>
<feature type="transmembrane region" description="Helical" evidence="1">
    <location>
        <begin position="12"/>
        <end position="31"/>
    </location>
</feature>
<sequence>MENKNWMNNRFWFYAFTILIVLILIAIIYVFTSITDSSKSVNESNEQTSKDFTVSFNNEELQSLMNATLKDYDIETEITENDLIFNTTTQVLNRDINIKLDTIPTKVNKDTIKFKIQSIDIGKLNISNPFVLSQIKKYSDLPEYINIDPKEETIYLSLDKIDIDNVDAIQIQTLDISAKKWYFDIKLK</sequence>
<gene>
    <name evidence="2" type="ORF">KQ656_12075</name>
    <name evidence="3" type="ORF">PYH69_07245</name>
</gene>
<name>A0AAP1RPH8_MAMLE</name>
<reference evidence="3" key="2">
    <citation type="journal article" date="2023" name="Antibiotics">
        <title>Prevalence and Molecular Characterization of Methicillin-Resistant Staphylococci (MRS) and Mammaliicocci (MRM) in Dromedary Camels from Algeria: First Detection of SCCmec-mecC Hybrid in Methicillin-Resistant Mammaliicoccus lentus.</title>
        <authorList>
            <person name="Belhout C."/>
            <person name="Boyen F."/>
            <person name="Vereecke N."/>
            <person name="Theuns S."/>
            <person name="Taibi N."/>
            <person name="Stegger M."/>
            <person name="de la Fe-Rodriguez P.Y."/>
            <person name="Bouayad L."/>
            <person name="Elgroud R."/>
            <person name="Butaye P."/>
        </authorList>
    </citation>
    <scope>NUCLEOTIDE SEQUENCE</scope>
    <source>
        <strain evidence="3">7048</strain>
    </source>
</reference>
<dbReference type="AlphaFoldDB" id="A0AAP1RPH8"/>
<evidence type="ECO:0000313" key="2">
    <source>
        <dbReference type="EMBL" id="MBU6114705.1"/>
    </source>
</evidence>
<keyword evidence="1" id="KW-1133">Transmembrane helix</keyword>
<keyword evidence="4" id="KW-1185">Reference proteome</keyword>
<keyword evidence="1" id="KW-0472">Membrane</keyword>
<protein>
    <submittedName>
        <fullName evidence="3">DUF2140 family protein</fullName>
    </submittedName>
    <submittedName>
        <fullName evidence="2">YpmS family protein</fullName>
    </submittedName>
</protein>
<reference evidence="2 4" key="1">
    <citation type="submission" date="2021-06" db="EMBL/GenBank/DDBJ databases">
        <title>Staphylococcus lentus K169 genome sequencing.</title>
        <authorList>
            <person name="Sundareshan S."/>
            <person name="Akhila D.S."/>
            <person name="Prachi D."/>
            <person name="Sivakumar R."/>
            <person name="Rajendhran J."/>
            <person name="Isloor S."/>
            <person name="Hegde N.R."/>
        </authorList>
    </citation>
    <scope>NUCLEOTIDE SEQUENCE [LARGE SCALE GENOMIC DNA]</scope>
    <source>
        <strain evidence="2 4">K169</strain>
    </source>
</reference>
<dbReference type="InterPro" id="IPR018672">
    <property type="entry name" value="DUF2140"/>
</dbReference>
<evidence type="ECO:0000256" key="1">
    <source>
        <dbReference type="SAM" id="Phobius"/>
    </source>
</evidence>
<dbReference type="EMBL" id="JAHLZN010000032">
    <property type="protein sequence ID" value="MBU6114705.1"/>
    <property type="molecule type" value="Genomic_DNA"/>
</dbReference>
<dbReference type="Proteomes" id="UP000770161">
    <property type="component" value="Unassembled WGS sequence"/>
</dbReference>
<evidence type="ECO:0000313" key="4">
    <source>
        <dbReference type="Proteomes" id="UP000770161"/>
    </source>
</evidence>